<protein>
    <submittedName>
        <fullName evidence="8">DoxX family protein</fullName>
    </submittedName>
</protein>
<evidence type="ECO:0000256" key="5">
    <source>
        <dbReference type="ARBA" id="ARBA00022989"/>
    </source>
</evidence>
<gene>
    <name evidence="8" type="ORF">ACFOD6_14115</name>
</gene>
<evidence type="ECO:0000256" key="3">
    <source>
        <dbReference type="ARBA" id="ARBA00022475"/>
    </source>
</evidence>
<dbReference type="InterPro" id="IPR032808">
    <property type="entry name" value="DoxX"/>
</dbReference>
<feature type="transmembrane region" description="Helical" evidence="7">
    <location>
        <begin position="101"/>
        <end position="122"/>
    </location>
</feature>
<keyword evidence="4 7" id="KW-0812">Transmembrane</keyword>
<reference evidence="9" key="1">
    <citation type="journal article" date="2019" name="Int. J. Syst. Evol. Microbiol.">
        <title>The Global Catalogue of Microorganisms (GCM) 10K type strain sequencing project: providing services to taxonomists for standard genome sequencing and annotation.</title>
        <authorList>
            <consortium name="The Broad Institute Genomics Platform"/>
            <consortium name="The Broad Institute Genome Sequencing Center for Infectious Disease"/>
            <person name="Wu L."/>
            <person name="Ma J."/>
        </authorList>
    </citation>
    <scope>NUCLEOTIDE SEQUENCE [LARGE SCALE GENOMIC DNA]</scope>
    <source>
        <strain evidence="9">KCTC 62102</strain>
    </source>
</reference>
<comment type="similarity">
    <text evidence="2">Belongs to the DoxX family.</text>
</comment>
<dbReference type="Proteomes" id="UP001595445">
    <property type="component" value="Unassembled WGS sequence"/>
</dbReference>
<keyword evidence="3" id="KW-1003">Cell membrane</keyword>
<evidence type="ECO:0000256" key="7">
    <source>
        <dbReference type="SAM" id="Phobius"/>
    </source>
</evidence>
<comment type="caution">
    <text evidence="8">The sequence shown here is derived from an EMBL/GenBank/DDBJ whole genome shotgun (WGS) entry which is preliminary data.</text>
</comment>
<keyword evidence="6 7" id="KW-0472">Membrane</keyword>
<comment type="subcellular location">
    <subcellularLocation>
        <location evidence="1">Cell membrane</location>
        <topology evidence="1">Multi-pass membrane protein</topology>
    </subcellularLocation>
</comment>
<evidence type="ECO:0000256" key="2">
    <source>
        <dbReference type="ARBA" id="ARBA00006679"/>
    </source>
</evidence>
<dbReference type="Pfam" id="PF07681">
    <property type="entry name" value="DoxX"/>
    <property type="match status" value="1"/>
</dbReference>
<proteinExistence type="inferred from homology"/>
<feature type="transmembrane region" description="Helical" evidence="7">
    <location>
        <begin position="70"/>
        <end position="89"/>
    </location>
</feature>
<dbReference type="InterPro" id="IPR051907">
    <property type="entry name" value="DoxX-like_oxidoreductase"/>
</dbReference>
<evidence type="ECO:0000313" key="9">
    <source>
        <dbReference type="Proteomes" id="UP001595445"/>
    </source>
</evidence>
<dbReference type="PANTHER" id="PTHR33452">
    <property type="entry name" value="OXIDOREDUCTASE CATD-RELATED"/>
    <property type="match status" value="1"/>
</dbReference>
<dbReference type="EMBL" id="JBHRSM010000024">
    <property type="protein sequence ID" value="MFC3087184.1"/>
    <property type="molecule type" value="Genomic_DNA"/>
</dbReference>
<sequence length="125" mass="13368">MEQFKTYAPLLARLFLAIMFIPAGFAKTGDVAGFAGYLASGGLPAFLAWPAILFEILLGLSMLLGFQARIMGLLGAGFCVLAALLYHFVPADQMQMVMFYKNLGVAAAFLMIFAHGAGRLAIDKA</sequence>
<dbReference type="RefSeq" id="WP_197642950.1">
    <property type="nucleotide sequence ID" value="NZ_JAEACP010000007.1"/>
</dbReference>
<keyword evidence="5 7" id="KW-1133">Transmembrane helix</keyword>
<feature type="transmembrane region" description="Helical" evidence="7">
    <location>
        <begin position="36"/>
        <end position="58"/>
    </location>
</feature>
<keyword evidence="9" id="KW-1185">Reference proteome</keyword>
<accession>A0ABV7DXF9</accession>
<evidence type="ECO:0000256" key="6">
    <source>
        <dbReference type="ARBA" id="ARBA00023136"/>
    </source>
</evidence>
<name>A0ABV7DXF9_9RHOB</name>
<evidence type="ECO:0000256" key="4">
    <source>
        <dbReference type="ARBA" id="ARBA00022692"/>
    </source>
</evidence>
<evidence type="ECO:0000256" key="1">
    <source>
        <dbReference type="ARBA" id="ARBA00004651"/>
    </source>
</evidence>
<dbReference type="PANTHER" id="PTHR33452:SF1">
    <property type="entry name" value="INNER MEMBRANE PROTEIN YPHA-RELATED"/>
    <property type="match status" value="1"/>
</dbReference>
<organism evidence="8 9">
    <name type="scientific">Tabrizicola soli</name>
    <dbReference type="NCBI Taxonomy" id="2185115"/>
    <lineage>
        <taxon>Bacteria</taxon>
        <taxon>Pseudomonadati</taxon>
        <taxon>Pseudomonadota</taxon>
        <taxon>Alphaproteobacteria</taxon>
        <taxon>Rhodobacterales</taxon>
        <taxon>Paracoccaceae</taxon>
        <taxon>Tabrizicola</taxon>
    </lineage>
</organism>
<evidence type="ECO:0000313" key="8">
    <source>
        <dbReference type="EMBL" id="MFC3087184.1"/>
    </source>
</evidence>